<dbReference type="EMBL" id="ATLV01001881">
    <property type="status" value="NOT_ANNOTATED_CDS"/>
    <property type="molecule type" value="Genomic_DNA"/>
</dbReference>
<dbReference type="VEuPathDB" id="VectorBase:ASIC000400"/>
<reference evidence="1 3" key="1">
    <citation type="journal article" date="2014" name="BMC Genomics">
        <title>Genome sequence of Anopheles sinensis provides insight into genetics basis of mosquito competence for malaria parasites.</title>
        <authorList>
            <person name="Zhou D."/>
            <person name="Zhang D."/>
            <person name="Ding G."/>
            <person name="Shi L."/>
            <person name="Hou Q."/>
            <person name="Ye Y."/>
            <person name="Xu Y."/>
            <person name="Zhou H."/>
            <person name="Xiong C."/>
            <person name="Li S."/>
            <person name="Yu J."/>
            <person name="Hong S."/>
            <person name="Yu X."/>
            <person name="Zou P."/>
            <person name="Chen C."/>
            <person name="Chang X."/>
            <person name="Wang W."/>
            <person name="Lv Y."/>
            <person name="Sun Y."/>
            <person name="Ma L."/>
            <person name="Shen B."/>
            <person name="Zhu C."/>
        </authorList>
    </citation>
    <scope>NUCLEOTIDE SEQUENCE [LARGE SCALE GENOMIC DNA]</scope>
</reference>
<reference evidence="2" key="2">
    <citation type="submission" date="2020-05" db="UniProtKB">
        <authorList>
            <consortium name="EnsemblMetazoa"/>
        </authorList>
    </citation>
    <scope>IDENTIFICATION</scope>
</reference>
<proteinExistence type="predicted"/>
<sequence>MAIDRFSTHGMKPAVGCARLTNLTRRQNEPPARSQVPSPSLQANCCFLTLTCTDIKVADRIAFAPKVATGGKRRLQIS</sequence>
<protein>
    <submittedName>
        <fullName evidence="1 2">Uncharacterized protein</fullName>
    </submittedName>
</protein>
<gene>
    <name evidence="1" type="ORF">ZHAS_00000400</name>
</gene>
<evidence type="ECO:0000313" key="3">
    <source>
        <dbReference type="Proteomes" id="UP000030765"/>
    </source>
</evidence>
<keyword evidence="3" id="KW-1185">Reference proteome</keyword>
<dbReference type="EMBL" id="KE524010">
    <property type="protein sequence ID" value="KFB34856.1"/>
    <property type="molecule type" value="Genomic_DNA"/>
</dbReference>
<name>A0A084VA62_ANOSI</name>
<dbReference type="EnsemblMetazoa" id="ASIC000400-RA">
    <property type="protein sequence ID" value="ASIC000400-PA"/>
    <property type="gene ID" value="ASIC000400"/>
</dbReference>
<dbReference type="AlphaFoldDB" id="A0A084VA62"/>
<dbReference type="Proteomes" id="UP000030765">
    <property type="component" value="Unassembled WGS sequence"/>
</dbReference>
<evidence type="ECO:0000313" key="2">
    <source>
        <dbReference type="EnsemblMetazoa" id="ASIC000400-PA"/>
    </source>
</evidence>
<evidence type="ECO:0000313" key="1">
    <source>
        <dbReference type="EMBL" id="KFB34856.1"/>
    </source>
</evidence>
<organism evidence="1">
    <name type="scientific">Anopheles sinensis</name>
    <name type="common">Mosquito</name>
    <dbReference type="NCBI Taxonomy" id="74873"/>
    <lineage>
        <taxon>Eukaryota</taxon>
        <taxon>Metazoa</taxon>
        <taxon>Ecdysozoa</taxon>
        <taxon>Arthropoda</taxon>
        <taxon>Hexapoda</taxon>
        <taxon>Insecta</taxon>
        <taxon>Pterygota</taxon>
        <taxon>Neoptera</taxon>
        <taxon>Endopterygota</taxon>
        <taxon>Diptera</taxon>
        <taxon>Nematocera</taxon>
        <taxon>Culicoidea</taxon>
        <taxon>Culicidae</taxon>
        <taxon>Anophelinae</taxon>
        <taxon>Anopheles</taxon>
    </lineage>
</organism>
<accession>A0A084VA62</accession>